<evidence type="ECO:0000259" key="3">
    <source>
        <dbReference type="Pfam" id="PF05175"/>
    </source>
</evidence>
<feature type="domain" description="Methyltransferase small" evidence="3">
    <location>
        <begin position="65"/>
        <end position="148"/>
    </location>
</feature>
<keyword evidence="5" id="KW-1185">Reference proteome</keyword>
<dbReference type="CDD" id="cd02440">
    <property type="entry name" value="AdoMet_MTases"/>
    <property type="match status" value="1"/>
</dbReference>
<organism evidence="4 5">
    <name type="scientific">Chitinophaga lutea</name>
    <dbReference type="NCBI Taxonomy" id="2488634"/>
    <lineage>
        <taxon>Bacteria</taxon>
        <taxon>Pseudomonadati</taxon>
        <taxon>Bacteroidota</taxon>
        <taxon>Chitinophagia</taxon>
        <taxon>Chitinophagales</taxon>
        <taxon>Chitinophagaceae</taxon>
        <taxon>Chitinophaga</taxon>
    </lineage>
</organism>
<dbReference type="PROSITE" id="PS00092">
    <property type="entry name" value="N6_MTASE"/>
    <property type="match status" value="1"/>
</dbReference>
<dbReference type="SUPFAM" id="SSF53335">
    <property type="entry name" value="S-adenosyl-L-methionine-dependent methyltransferases"/>
    <property type="match status" value="1"/>
</dbReference>
<evidence type="ECO:0000313" key="4">
    <source>
        <dbReference type="EMBL" id="RPE05528.1"/>
    </source>
</evidence>
<comment type="caution">
    <text evidence="4">The sequence shown here is derived from an EMBL/GenBank/DDBJ whole genome shotgun (WGS) entry which is preliminary data.</text>
</comment>
<evidence type="ECO:0000256" key="2">
    <source>
        <dbReference type="ARBA" id="ARBA00022691"/>
    </source>
</evidence>
<evidence type="ECO:0000256" key="1">
    <source>
        <dbReference type="ARBA" id="ARBA00022603"/>
    </source>
</evidence>
<keyword evidence="2" id="KW-0949">S-adenosyl-L-methionine</keyword>
<dbReference type="RefSeq" id="WP_123849172.1">
    <property type="nucleotide sequence ID" value="NZ_RPDH01000003.1"/>
</dbReference>
<reference evidence="4 5" key="1">
    <citation type="submission" date="2018-11" db="EMBL/GenBank/DDBJ databases">
        <title>Chitinophaga lutea sp.nov., isolate from arsenic contaminated soil.</title>
        <authorList>
            <person name="Zong Y."/>
        </authorList>
    </citation>
    <scope>NUCLEOTIDE SEQUENCE [LARGE SCALE GENOMIC DNA]</scope>
    <source>
        <strain evidence="4 5">ZY74</strain>
    </source>
</reference>
<accession>A0A3N4PDM4</accession>
<protein>
    <recommendedName>
        <fullName evidence="3">Methyltransferase small domain-containing protein</fullName>
    </recommendedName>
</protein>
<dbReference type="GO" id="GO:0032259">
    <property type="term" value="P:methylation"/>
    <property type="evidence" value="ECO:0007669"/>
    <property type="project" value="UniProtKB-KW"/>
</dbReference>
<keyword evidence="1" id="KW-0808">Transferase</keyword>
<dbReference type="InterPro" id="IPR002052">
    <property type="entry name" value="DNA_methylase_N6_adenine_CS"/>
</dbReference>
<keyword evidence="1" id="KW-0489">Methyltransferase</keyword>
<dbReference type="AlphaFoldDB" id="A0A3N4PDM4"/>
<dbReference type="Gene3D" id="3.40.50.150">
    <property type="entry name" value="Vaccinia Virus protein VP39"/>
    <property type="match status" value="1"/>
</dbReference>
<sequence>MKLSKQQIKQHQKCVDLLNQEEMTYDEKLFVYENWYPAYDNQIGTIASFFTPVGLARDFQLMVGGKSVVDLCAGIGMLSFLYYHRMITWEETEVRVVCVERNYGFIEVGKKLFPEAEWIHGDVLDEELIKSLGRFDMAVSNPPFGNIKSDRSSKWLKYKGNDFDLKVVEIAGYLAPMAAFILPQGSLPFTLSDPGGYRNRSTEKYLKFNRETGIVLGPSMGIDCDFYKGDWKGAAPTVEVAEVESYLVDDMTVDPPEIEPVKRETSWAELLGVNREAMSDKERRARWEEWKAMARKAGDSEVVDYWAKDNIDESCAGCVHRDKDWCKLAELPCNINPVLTLQSGMIGMACMGAGKQTAPIQQTLF</sequence>
<dbReference type="GO" id="GO:0003676">
    <property type="term" value="F:nucleic acid binding"/>
    <property type="evidence" value="ECO:0007669"/>
    <property type="project" value="InterPro"/>
</dbReference>
<proteinExistence type="predicted"/>
<dbReference type="Pfam" id="PF05175">
    <property type="entry name" value="MTS"/>
    <property type="match status" value="1"/>
</dbReference>
<dbReference type="GO" id="GO:0008170">
    <property type="term" value="F:N-methyltransferase activity"/>
    <property type="evidence" value="ECO:0007669"/>
    <property type="project" value="UniProtKB-ARBA"/>
</dbReference>
<gene>
    <name evidence="4" type="ORF">EGT74_24400</name>
</gene>
<dbReference type="GO" id="GO:0008757">
    <property type="term" value="F:S-adenosylmethionine-dependent methyltransferase activity"/>
    <property type="evidence" value="ECO:0007669"/>
    <property type="project" value="UniProtKB-ARBA"/>
</dbReference>
<evidence type="ECO:0000313" key="5">
    <source>
        <dbReference type="Proteomes" id="UP000278351"/>
    </source>
</evidence>
<dbReference type="OrthoDB" id="9814572at2"/>
<dbReference type="Proteomes" id="UP000278351">
    <property type="component" value="Unassembled WGS sequence"/>
</dbReference>
<dbReference type="InterPro" id="IPR029063">
    <property type="entry name" value="SAM-dependent_MTases_sf"/>
</dbReference>
<dbReference type="InterPro" id="IPR007848">
    <property type="entry name" value="Small_mtfrase_dom"/>
</dbReference>
<dbReference type="EMBL" id="RPDH01000003">
    <property type="protein sequence ID" value="RPE05528.1"/>
    <property type="molecule type" value="Genomic_DNA"/>
</dbReference>
<name>A0A3N4PDM4_9BACT</name>